<feature type="domain" description="C2HC/C3H-type" evidence="7">
    <location>
        <begin position="98"/>
        <end position="127"/>
    </location>
</feature>
<accession>A0AA85KGJ9</accession>
<feature type="region of interest" description="Disordered" evidence="6">
    <location>
        <begin position="38"/>
        <end position="72"/>
    </location>
</feature>
<dbReference type="WBParaSite" id="TREG1_95930.1">
    <property type="protein sequence ID" value="TREG1_95930.1"/>
    <property type="gene ID" value="TREG1_95930"/>
</dbReference>
<dbReference type="PROSITE" id="PS52027">
    <property type="entry name" value="ZF_C2HC_C3H"/>
    <property type="match status" value="5"/>
</dbReference>
<dbReference type="GO" id="GO:0008270">
    <property type="term" value="F:zinc ion binding"/>
    <property type="evidence" value="ECO:0007669"/>
    <property type="project" value="UniProtKB-KW"/>
</dbReference>
<feature type="domain" description="C2HC/C3H-type" evidence="7">
    <location>
        <begin position="218"/>
        <end position="247"/>
    </location>
</feature>
<feature type="domain" description="C2HC/C3H-type" evidence="7">
    <location>
        <begin position="273"/>
        <end position="302"/>
    </location>
</feature>
<dbReference type="Pfam" id="PF13913">
    <property type="entry name" value="zf-C2HC_2"/>
    <property type="match status" value="5"/>
</dbReference>
<sequence>MAKRPFVICYICGREFGSASIGIHEPQCLKKWHQQNDMLPKSQRRPPPVKPQLIRSNEFQGPNDNSQSGGGYQFDLSTGITKSASTFNEAAALAASANLVPCPKCGRTFNPDRIEVHIRVCKSSASNRIQTVNSNNAVKSFKITPKYPNDNLLTKCCICNQMIQTHLMPKHESDCLIKSKQTYDDMSLVKSQGQPMSTSSNQLTNRFHELNLKSTQDRLLPCSYCSRRFLPTSLEMHMKSCRSKKDNTTRKQSQRQSQASGQRTRSRTPTKPISAVCYICGREYGTWSISIHEPKCLEKWHRQNNELPLAMRRQVPQRPADLPNKEASYHDVEKYNQQAWEISKTALVPCSKCKRTFNPERIEIHEKACKAISR</sequence>
<feature type="compositionally biased region" description="Low complexity" evidence="6">
    <location>
        <begin position="250"/>
        <end position="263"/>
    </location>
</feature>
<dbReference type="InterPro" id="IPR049899">
    <property type="entry name" value="Znf_C2HC_C3H"/>
</dbReference>
<organism evidence="8 9">
    <name type="scientific">Trichobilharzia regenti</name>
    <name type="common">Nasal bird schistosome</name>
    <dbReference type="NCBI Taxonomy" id="157069"/>
    <lineage>
        <taxon>Eukaryota</taxon>
        <taxon>Metazoa</taxon>
        <taxon>Spiralia</taxon>
        <taxon>Lophotrochozoa</taxon>
        <taxon>Platyhelminthes</taxon>
        <taxon>Trematoda</taxon>
        <taxon>Digenea</taxon>
        <taxon>Strigeidida</taxon>
        <taxon>Schistosomatoidea</taxon>
        <taxon>Schistosomatidae</taxon>
        <taxon>Trichobilharzia</taxon>
    </lineage>
</organism>
<evidence type="ECO:0000256" key="1">
    <source>
        <dbReference type="ARBA" id="ARBA00022723"/>
    </source>
</evidence>
<evidence type="ECO:0000256" key="4">
    <source>
        <dbReference type="ARBA" id="ARBA00022833"/>
    </source>
</evidence>
<dbReference type="FunFam" id="3.30.160.60:FF:001258">
    <property type="entry name" value="Uncharacterized protein TCIL3000_10_13860"/>
    <property type="match status" value="1"/>
</dbReference>
<keyword evidence="1" id="KW-0479">Metal-binding</keyword>
<evidence type="ECO:0000256" key="3">
    <source>
        <dbReference type="ARBA" id="ARBA00022771"/>
    </source>
</evidence>
<keyword evidence="3 5" id="KW-0863">Zinc-finger</keyword>
<reference evidence="8" key="1">
    <citation type="submission" date="2022-06" db="EMBL/GenBank/DDBJ databases">
        <authorList>
            <person name="Berger JAMES D."/>
            <person name="Berger JAMES D."/>
        </authorList>
    </citation>
    <scope>NUCLEOTIDE SEQUENCE [LARGE SCALE GENOMIC DNA]</scope>
</reference>
<dbReference type="Proteomes" id="UP000050795">
    <property type="component" value="Unassembled WGS sequence"/>
</dbReference>
<keyword evidence="8" id="KW-1185">Reference proteome</keyword>
<protein>
    <recommendedName>
        <fullName evidence="7">C2HC/C3H-type domain-containing protein</fullName>
    </recommendedName>
</protein>
<dbReference type="Gene3D" id="3.30.160.60">
    <property type="entry name" value="Classic Zinc Finger"/>
    <property type="match status" value="5"/>
</dbReference>
<evidence type="ECO:0000256" key="5">
    <source>
        <dbReference type="PROSITE-ProRule" id="PRU01371"/>
    </source>
</evidence>
<dbReference type="InterPro" id="IPR026319">
    <property type="entry name" value="ZC2HC1A/B-like"/>
</dbReference>
<reference evidence="9" key="2">
    <citation type="submission" date="2023-11" db="UniProtKB">
        <authorList>
            <consortium name="WormBaseParasite"/>
        </authorList>
    </citation>
    <scope>IDENTIFICATION</scope>
</reference>
<evidence type="ECO:0000313" key="9">
    <source>
        <dbReference type="WBParaSite" id="TREG1_95930.1"/>
    </source>
</evidence>
<proteinExistence type="predicted"/>
<feature type="domain" description="C2HC/C3H-type" evidence="7">
    <location>
        <begin position="346"/>
        <end position="374"/>
    </location>
</feature>
<evidence type="ECO:0000259" key="7">
    <source>
        <dbReference type="PROSITE" id="PS52027"/>
    </source>
</evidence>
<dbReference type="AlphaFoldDB" id="A0AA85KGJ9"/>
<dbReference type="PANTHER" id="PTHR13555">
    <property type="entry name" value="C2H2 ZINC FINGER CGI-62-RELATED"/>
    <property type="match status" value="1"/>
</dbReference>
<keyword evidence="4" id="KW-0862">Zinc</keyword>
<keyword evidence="2" id="KW-0677">Repeat</keyword>
<feature type="region of interest" description="Disordered" evidence="6">
    <location>
        <begin position="240"/>
        <end position="268"/>
    </location>
</feature>
<feature type="domain" description="C2HC/C3H-type" evidence="7">
    <location>
        <begin position="5"/>
        <end position="34"/>
    </location>
</feature>
<evidence type="ECO:0000256" key="2">
    <source>
        <dbReference type="ARBA" id="ARBA00022737"/>
    </source>
</evidence>
<name>A0AA85KGJ9_TRIRE</name>
<feature type="compositionally biased region" description="Polar residues" evidence="6">
    <location>
        <begin position="54"/>
        <end position="67"/>
    </location>
</feature>
<evidence type="ECO:0000313" key="8">
    <source>
        <dbReference type="Proteomes" id="UP000050795"/>
    </source>
</evidence>
<evidence type="ECO:0000256" key="6">
    <source>
        <dbReference type="SAM" id="MobiDB-lite"/>
    </source>
</evidence>
<dbReference type="PANTHER" id="PTHR13555:SF68">
    <property type="entry name" value="ZINC FINGER PROTEIN 474"/>
    <property type="match status" value="1"/>
</dbReference>